<proteinExistence type="predicted"/>
<evidence type="ECO:0000313" key="2">
    <source>
        <dbReference type="EMBL" id="GFH29173.1"/>
    </source>
</evidence>
<feature type="compositionally biased region" description="Acidic residues" evidence="1">
    <location>
        <begin position="31"/>
        <end position="42"/>
    </location>
</feature>
<dbReference type="EMBL" id="BLLF01004218">
    <property type="protein sequence ID" value="GFH29173.1"/>
    <property type="molecule type" value="Genomic_DNA"/>
</dbReference>
<evidence type="ECO:0000256" key="1">
    <source>
        <dbReference type="SAM" id="MobiDB-lite"/>
    </source>
</evidence>
<keyword evidence="3" id="KW-1185">Reference proteome</keyword>
<evidence type="ECO:0000313" key="3">
    <source>
        <dbReference type="Proteomes" id="UP000485058"/>
    </source>
</evidence>
<comment type="caution">
    <text evidence="2">The sequence shown here is derived from an EMBL/GenBank/DDBJ whole genome shotgun (WGS) entry which is preliminary data.</text>
</comment>
<feature type="non-terminal residue" evidence="2">
    <location>
        <position position="1"/>
    </location>
</feature>
<dbReference type="Proteomes" id="UP000485058">
    <property type="component" value="Unassembled WGS sequence"/>
</dbReference>
<protein>
    <submittedName>
        <fullName evidence="2">Uncharacterized protein</fullName>
    </submittedName>
</protein>
<organism evidence="2 3">
    <name type="scientific">Haematococcus lacustris</name>
    <name type="common">Green alga</name>
    <name type="synonym">Haematococcus pluvialis</name>
    <dbReference type="NCBI Taxonomy" id="44745"/>
    <lineage>
        <taxon>Eukaryota</taxon>
        <taxon>Viridiplantae</taxon>
        <taxon>Chlorophyta</taxon>
        <taxon>core chlorophytes</taxon>
        <taxon>Chlorophyceae</taxon>
        <taxon>CS clade</taxon>
        <taxon>Chlamydomonadales</taxon>
        <taxon>Haematococcaceae</taxon>
        <taxon>Haematococcus</taxon>
    </lineage>
</organism>
<gene>
    <name evidence="2" type="ORF">HaLaN_27793</name>
</gene>
<reference evidence="2 3" key="1">
    <citation type="submission" date="2020-02" db="EMBL/GenBank/DDBJ databases">
        <title>Draft genome sequence of Haematococcus lacustris strain NIES-144.</title>
        <authorList>
            <person name="Morimoto D."/>
            <person name="Nakagawa S."/>
            <person name="Yoshida T."/>
            <person name="Sawayama S."/>
        </authorList>
    </citation>
    <scope>NUCLEOTIDE SEQUENCE [LARGE SCALE GENOMIC DNA]</scope>
    <source>
        <strain evidence="2 3">NIES-144</strain>
    </source>
</reference>
<dbReference type="AlphaFoldDB" id="A0A6A0A9S9"/>
<sequence length="61" mass="6830">RAEQQGELAGLSDWEKFAKIQYYRLASEDENQEVQMEADEQAWGEADAQMADAGDPKRPGA</sequence>
<accession>A0A6A0A9S9</accession>
<feature type="region of interest" description="Disordered" evidence="1">
    <location>
        <begin position="31"/>
        <end position="61"/>
    </location>
</feature>
<name>A0A6A0A9S9_HAELA</name>
<feature type="non-terminal residue" evidence="2">
    <location>
        <position position="61"/>
    </location>
</feature>